<dbReference type="InterPro" id="IPR005805">
    <property type="entry name" value="Rieske_Fe-S_prot_C"/>
</dbReference>
<dbReference type="GO" id="GO:0005737">
    <property type="term" value="C:cytoplasm"/>
    <property type="evidence" value="ECO:0000318"/>
    <property type="project" value="GO_Central"/>
</dbReference>
<accession>A0A2K3D0Q3</accession>
<dbReference type="GeneID" id="66056042"/>
<dbReference type="RefSeq" id="XP_042917638.1">
    <property type="nucleotide sequence ID" value="XM_043069663.1"/>
</dbReference>
<dbReference type="Gene3D" id="3.50.50.60">
    <property type="entry name" value="FAD/NAD(P)-binding domain"/>
    <property type="match status" value="1"/>
</dbReference>
<feature type="compositionally biased region" description="Low complexity" evidence="6">
    <location>
        <begin position="48"/>
        <end position="72"/>
    </location>
</feature>
<organism evidence="8 9">
    <name type="scientific">Chlamydomonas reinhardtii</name>
    <name type="common">Chlamydomonas smithii</name>
    <dbReference type="NCBI Taxonomy" id="3055"/>
    <lineage>
        <taxon>Eukaryota</taxon>
        <taxon>Viridiplantae</taxon>
        <taxon>Chlorophyta</taxon>
        <taxon>core chlorophytes</taxon>
        <taxon>Chlorophyceae</taxon>
        <taxon>CS clade</taxon>
        <taxon>Chlamydomonadales</taxon>
        <taxon>Chlamydomonadaceae</taxon>
        <taxon>Chlamydomonas</taxon>
    </lineage>
</organism>
<dbReference type="Gene3D" id="2.102.10.10">
    <property type="entry name" value="Rieske [2Fe-2S] iron-sulphur domain"/>
    <property type="match status" value="1"/>
</dbReference>
<keyword evidence="5" id="KW-1015">Disulfide bond</keyword>
<feature type="region of interest" description="Disordered" evidence="6">
    <location>
        <begin position="48"/>
        <end position="143"/>
    </location>
</feature>
<dbReference type="PRINTS" id="PR00162">
    <property type="entry name" value="RIESKE"/>
</dbReference>
<sequence>MLLLRLSRRLVLLRPQTTPATAATSLLATAGGSSSCACAGGARRALTLLPRNSGGSSTTTTSNRRGSSSSRRPAVVAMSSNAADPGAPSGGATAGGSVGGSSSTSAGGGAPAAGAAQQAPLKDTTRAAMKEAGAESVSDAARDQAASAVGGSVVVAAVGQAPEPHPLPAQDRRRSHARFPDTGTLPAENGSGSGRPPGLTRNVWSQQGVRRAYPPLTSDVGCEVLVVGGGMVGLHVAYRLAKEGRDVVLVEARAVGAGQSGRTSAHVMQWNDDYFGEIEKKFGGTGAKQVADSHLAAIDFIERVVKDEGIDCDFIRLSGYLFPHDHKQSTLSLLDSELAACHRAGLADVRRVHLGGVPGHGTLGAALEFPRSAEFHPLKYMQGLARVLTHKYGVRLYEGTRVTDTIDPQISGRVTTDSGGAVSPTAAIVYATNSPVSRNVAVHARQEAYRTYMLGLKVPKGSVARANWWSTEEVYHYVRLQPGDADGGAPYDVLLIGGGCWAQEVVYRWSGQVYEPIDMLGLYGLDPVNPVNAISGCKRYIATGDSGQGMTGSAIAAMVLADLIAGRHNAWSELYSPSRVTSALDPSSLQDLGSEVAATARGLVDTVLPRSGLGLAGQWQAEHLKPGEGAVLQEGVHKVAAFRTPQGKLVKHSAICPHLGCQVEWNPNDSTFDCVCHGSQFDAQGNCINGPANSNLKELF</sequence>
<evidence type="ECO:0000259" key="7">
    <source>
        <dbReference type="PROSITE" id="PS51296"/>
    </source>
</evidence>
<dbReference type="Pfam" id="PF01266">
    <property type="entry name" value="DAO"/>
    <property type="match status" value="1"/>
</dbReference>
<feature type="compositionally biased region" description="Gly residues" evidence="6">
    <location>
        <begin position="88"/>
        <end position="99"/>
    </location>
</feature>
<dbReference type="Proteomes" id="UP000006906">
    <property type="component" value="Chromosome 13"/>
</dbReference>
<feature type="region of interest" description="Disordered" evidence="6">
    <location>
        <begin position="162"/>
        <end position="202"/>
    </location>
</feature>
<evidence type="ECO:0000256" key="6">
    <source>
        <dbReference type="SAM" id="MobiDB-lite"/>
    </source>
</evidence>
<dbReference type="InterPro" id="IPR036922">
    <property type="entry name" value="Rieske_2Fe-2S_sf"/>
</dbReference>
<name>A0A2K3D0Q3_CHLRE</name>
<evidence type="ECO:0000256" key="5">
    <source>
        <dbReference type="ARBA" id="ARBA00023157"/>
    </source>
</evidence>
<feature type="compositionally biased region" description="Basic and acidic residues" evidence="6">
    <location>
        <begin position="123"/>
        <end position="133"/>
    </location>
</feature>
<evidence type="ECO:0000256" key="3">
    <source>
        <dbReference type="ARBA" id="ARBA00023004"/>
    </source>
</evidence>
<dbReference type="AlphaFoldDB" id="A0A2K3D0Q3"/>
<evidence type="ECO:0000313" key="9">
    <source>
        <dbReference type="Proteomes" id="UP000006906"/>
    </source>
</evidence>
<dbReference type="PANTHER" id="PTHR13847">
    <property type="entry name" value="SARCOSINE DEHYDROGENASE-RELATED"/>
    <property type="match status" value="1"/>
</dbReference>
<dbReference type="SUPFAM" id="SSF50022">
    <property type="entry name" value="ISP domain"/>
    <property type="match status" value="1"/>
</dbReference>
<keyword evidence="4" id="KW-0411">Iron-sulfur</keyword>
<evidence type="ECO:0000256" key="2">
    <source>
        <dbReference type="ARBA" id="ARBA00022723"/>
    </source>
</evidence>
<dbReference type="OrthoDB" id="429143at2759"/>
<evidence type="ECO:0000313" key="8">
    <source>
        <dbReference type="EMBL" id="PNW74112.1"/>
    </source>
</evidence>
<protein>
    <recommendedName>
        <fullName evidence="7">Rieske domain-containing protein</fullName>
    </recommendedName>
</protein>
<dbReference type="InterPro" id="IPR036188">
    <property type="entry name" value="FAD/NAD-bd_sf"/>
</dbReference>
<dbReference type="GO" id="GO:0016020">
    <property type="term" value="C:membrane"/>
    <property type="evidence" value="ECO:0007669"/>
    <property type="project" value="InterPro"/>
</dbReference>
<dbReference type="InParanoid" id="A0A2K3D0Q3"/>
<reference evidence="8 9" key="1">
    <citation type="journal article" date="2007" name="Science">
        <title>The Chlamydomonas genome reveals the evolution of key animal and plant functions.</title>
        <authorList>
            <person name="Merchant S.S."/>
            <person name="Prochnik S.E."/>
            <person name="Vallon O."/>
            <person name="Harris E.H."/>
            <person name="Karpowicz S.J."/>
            <person name="Witman G.B."/>
            <person name="Terry A."/>
            <person name="Salamov A."/>
            <person name="Fritz-Laylin L.K."/>
            <person name="Marechal-Drouard L."/>
            <person name="Marshall W.F."/>
            <person name="Qu L.H."/>
            <person name="Nelson D.R."/>
            <person name="Sanderfoot A.A."/>
            <person name="Spalding M.H."/>
            <person name="Kapitonov V.V."/>
            <person name="Ren Q."/>
            <person name="Ferris P."/>
            <person name="Lindquist E."/>
            <person name="Shapiro H."/>
            <person name="Lucas S.M."/>
            <person name="Grimwood J."/>
            <person name="Schmutz J."/>
            <person name="Cardol P."/>
            <person name="Cerutti H."/>
            <person name="Chanfreau G."/>
            <person name="Chen C.L."/>
            <person name="Cognat V."/>
            <person name="Croft M.T."/>
            <person name="Dent R."/>
            <person name="Dutcher S."/>
            <person name="Fernandez E."/>
            <person name="Fukuzawa H."/>
            <person name="Gonzalez-Ballester D."/>
            <person name="Gonzalez-Halphen D."/>
            <person name="Hallmann A."/>
            <person name="Hanikenne M."/>
            <person name="Hippler M."/>
            <person name="Inwood W."/>
            <person name="Jabbari K."/>
            <person name="Kalanon M."/>
            <person name="Kuras R."/>
            <person name="Lefebvre P.A."/>
            <person name="Lemaire S.D."/>
            <person name="Lobanov A.V."/>
            <person name="Lohr M."/>
            <person name="Manuell A."/>
            <person name="Meier I."/>
            <person name="Mets L."/>
            <person name="Mittag M."/>
            <person name="Mittelmeier T."/>
            <person name="Moroney J.V."/>
            <person name="Moseley J."/>
            <person name="Napoli C."/>
            <person name="Nedelcu A.M."/>
            <person name="Niyogi K."/>
            <person name="Novoselov S.V."/>
            <person name="Paulsen I.T."/>
            <person name="Pazour G."/>
            <person name="Purton S."/>
            <person name="Ral J.P."/>
            <person name="Riano-Pachon D.M."/>
            <person name="Riekhof W."/>
            <person name="Rymarquis L."/>
            <person name="Schroda M."/>
            <person name="Stern D."/>
            <person name="Umen J."/>
            <person name="Willows R."/>
            <person name="Wilson N."/>
            <person name="Zimmer S.L."/>
            <person name="Allmer J."/>
            <person name="Balk J."/>
            <person name="Bisova K."/>
            <person name="Chen C.J."/>
            <person name="Elias M."/>
            <person name="Gendler K."/>
            <person name="Hauser C."/>
            <person name="Lamb M.R."/>
            <person name="Ledford H."/>
            <person name="Long J.C."/>
            <person name="Minagawa J."/>
            <person name="Page M.D."/>
            <person name="Pan J."/>
            <person name="Pootakham W."/>
            <person name="Roje S."/>
            <person name="Rose A."/>
            <person name="Stahlberg E."/>
            <person name="Terauchi A.M."/>
            <person name="Yang P."/>
            <person name="Ball S."/>
            <person name="Bowler C."/>
            <person name="Dieckmann C.L."/>
            <person name="Gladyshev V.N."/>
            <person name="Green P."/>
            <person name="Jorgensen R."/>
            <person name="Mayfield S."/>
            <person name="Mueller-Roeber B."/>
            <person name="Rajamani S."/>
            <person name="Sayre R.T."/>
            <person name="Brokstein P."/>
            <person name="Dubchak I."/>
            <person name="Goodstein D."/>
            <person name="Hornick L."/>
            <person name="Huang Y.W."/>
            <person name="Jhaveri J."/>
            <person name="Luo Y."/>
            <person name="Martinez D."/>
            <person name="Ngau W.C."/>
            <person name="Otillar B."/>
            <person name="Poliakov A."/>
            <person name="Porter A."/>
            <person name="Szajkowski L."/>
            <person name="Werner G."/>
            <person name="Zhou K."/>
            <person name="Grigoriev I.V."/>
            <person name="Rokhsar D.S."/>
            <person name="Grossman A.R."/>
        </authorList>
    </citation>
    <scope>NUCLEOTIDE SEQUENCE [LARGE SCALE GENOMIC DNA]</scope>
    <source>
        <strain evidence="9">CC-503</strain>
    </source>
</reference>
<dbReference type="SUPFAM" id="SSF51905">
    <property type="entry name" value="FAD/NAD(P)-binding domain"/>
    <property type="match status" value="1"/>
</dbReference>
<dbReference type="Gramene" id="PNW74112">
    <property type="protein sequence ID" value="PNW74112"/>
    <property type="gene ID" value="CHLRE_13g585750v5"/>
</dbReference>
<dbReference type="PROSITE" id="PS51296">
    <property type="entry name" value="RIESKE"/>
    <property type="match status" value="1"/>
</dbReference>
<evidence type="ECO:0000256" key="4">
    <source>
        <dbReference type="ARBA" id="ARBA00023014"/>
    </source>
</evidence>
<evidence type="ECO:0000256" key="1">
    <source>
        <dbReference type="ARBA" id="ARBA00022714"/>
    </source>
</evidence>
<keyword evidence="1" id="KW-0001">2Fe-2S</keyword>
<dbReference type="EMBL" id="CM008974">
    <property type="protein sequence ID" value="PNW74112.1"/>
    <property type="molecule type" value="Genomic_DNA"/>
</dbReference>
<feature type="domain" description="Rieske" evidence="7">
    <location>
        <begin position="616"/>
        <end position="700"/>
    </location>
</feature>
<dbReference type="STRING" id="3055.A0A2K3D0Q3"/>
<dbReference type="InterPro" id="IPR017941">
    <property type="entry name" value="Rieske_2Fe-2S"/>
</dbReference>
<proteinExistence type="predicted"/>
<dbReference type="GO" id="GO:0051537">
    <property type="term" value="F:2 iron, 2 sulfur cluster binding"/>
    <property type="evidence" value="ECO:0007669"/>
    <property type="project" value="UniProtKB-KW"/>
</dbReference>
<dbReference type="KEGG" id="cre:CHLRE_13g585750v5"/>
<gene>
    <name evidence="8" type="ORF">CHLRE_13g585750v5</name>
</gene>
<keyword evidence="2" id="KW-0479">Metal-binding</keyword>
<dbReference type="GO" id="GO:0046872">
    <property type="term" value="F:metal ion binding"/>
    <property type="evidence" value="ECO:0007669"/>
    <property type="project" value="UniProtKB-KW"/>
</dbReference>
<dbReference type="PANTHER" id="PTHR13847:SF281">
    <property type="entry name" value="FAD DEPENDENT OXIDOREDUCTASE DOMAIN-CONTAINING PROTEIN"/>
    <property type="match status" value="1"/>
</dbReference>
<keyword evidence="3" id="KW-0408">Iron</keyword>
<dbReference type="InterPro" id="IPR006076">
    <property type="entry name" value="FAD-dep_OxRdtase"/>
</dbReference>
<dbReference type="Gene3D" id="3.30.9.10">
    <property type="entry name" value="D-Amino Acid Oxidase, subunit A, domain 2"/>
    <property type="match status" value="1"/>
</dbReference>
<keyword evidence="9" id="KW-1185">Reference proteome</keyword>
<dbReference type="Pfam" id="PF00355">
    <property type="entry name" value="Rieske"/>
    <property type="match status" value="1"/>
</dbReference>